<evidence type="ECO:0000256" key="10">
    <source>
        <dbReference type="SAM" id="MobiDB-lite"/>
    </source>
</evidence>
<dbReference type="RefSeq" id="XP_040658191.1">
    <property type="nucleotide sequence ID" value="XM_040803158.1"/>
</dbReference>
<keyword evidence="13" id="KW-1185">Reference proteome</keyword>
<evidence type="ECO:0000313" key="13">
    <source>
        <dbReference type="Proteomes" id="UP000076580"/>
    </source>
</evidence>
<dbReference type="InterPro" id="IPR040976">
    <property type="entry name" value="Pkinase_fungal"/>
</dbReference>
<feature type="domain" description="Protein kinase" evidence="11">
    <location>
        <begin position="473"/>
        <end position="790"/>
    </location>
</feature>
<dbReference type="PANTHER" id="PTHR38248:SF2">
    <property type="entry name" value="FUNK1 11"/>
    <property type="match status" value="1"/>
</dbReference>
<comment type="caution">
    <text evidence="12">The sequence shown here is derived from an EMBL/GenBank/DDBJ whole genome shotgun (WGS) entry which is preliminary data.</text>
</comment>
<dbReference type="AlphaFoldDB" id="A0A151GP01"/>
<organism evidence="12 13">
    <name type="scientific">Drechmeria coniospora</name>
    <name type="common">Nematophagous fungus</name>
    <name type="synonym">Meria coniospora</name>
    <dbReference type="NCBI Taxonomy" id="98403"/>
    <lineage>
        <taxon>Eukaryota</taxon>
        <taxon>Fungi</taxon>
        <taxon>Dikarya</taxon>
        <taxon>Ascomycota</taxon>
        <taxon>Pezizomycotina</taxon>
        <taxon>Sordariomycetes</taxon>
        <taxon>Hypocreomycetidae</taxon>
        <taxon>Hypocreales</taxon>
        <taxon>Ophiocordycipitaceae</taxon>
        <taxon>Drechmeria</taxon>
    </lineage>
</organism>
<accession>A0A151GP01</accession>
<evidence type="ECO:0000313" key="12">
    <source>
        <dbReference type="EMBL" id="KYK58839.1"/>
    </source>
</evidence>
<dbReference type="GO" id="GO:0004674">
    <property type="term" value="F:protein serine/threonine kinase activity"/>
    <property type="evidence" value="ECO:0007669"/>
    <property type="project" value="UniProtKB-EC"/>
</dbReference>
<name>A0A151GP01_DRECN</name>
<evidence type="ECO:0000256" key="9">
    <source>
        <dbReference type="ARBA" id="ARBA00048679"/>
    </source>
</evidence>
<keyword evidence="12" id="KW-0418">Kinase</keyword>
<evidence type="ECO:0000256" key="5">
    <source>
        <dbReference type="ARBA" id="ARBA00019973"/>
    </source>
</evidence>
<evidence type="ECO:0000259" key="11">
    <source>
        <dbReference type="PROSITE" id="PS50011"/>
    </source>
</evidence>
<evidence type="ECO:0000256" key="2">
    <source>
        <dbReference type="ARBA" id="ARBA00011534"/>
    </source>
</evidence>
<dbReference type="Proteomes" id="UP000076580">
    <property type="component" value="Chromosome 02"/>
</dbReference>
<feature type="region of interest" description="Disordered" evidence="10">
    <location>
        <begin position="501"/>
        <end position="541"/>
    </location>
</feature>
<evidence type="ECO:0000256" key="3">
    <source>
        <dbReference type="ARBA" id="ARBA00012513"/>
    </source>
</evidence>
<dbReference type="STRING" id="98403.A0A151GP01"/>
<feature type="compositionally biased region" description="Basic and acidic residues" evidence="10">
    <location>
        <begin position="1"/>
        <end position="28"/>
    </location>
</feature>
<comment type="subunit">
    <text evidence="2">Component of the EKC/KEOPS complex composed of at least BUD32, CGI121, GON7, KAE1 and PCC1; the whole complex dimerizes.</text>
</comment>
<dbReference type="InterPro" id="IPR008266">
    <property type="entry name" value="Tyr_kinase_AS"/>
</dbReference>
<dbReference type="Pfam" id="PF17667">
    <property type="entry name" value="Pkinase_fungal"/>
    <property type="match status" value="1"/>
</dbReference>
<comment type="catalytic activity">
    <reaction evidence="9">
        <text>L-seryl-[protein] + ATP = O-phospho-L-seryl-[protein] + ADP + H(+)</text>
        <dbReference type="Rhea" id="RHEA:17989"/>
        <dbReference type="Rhea" id="RHEA-COMP:9863"/>
        <dbReference type="Rhea" id="RHEA-COMP:11604"/>
        <dbReference type="ChEBI" id="CHEBI:15378"/>
        <dbReference type="ChEBI" id="CHEBI:29999"/>
        <dbReference type="ChEBI" id="CHEBI:30616"/>
        <dbReference type="ChEBI" id="CHEBI:83421"/>
        <dbReference type="ChEBI" id="CHEBI:456216"/>
        <dbReference type="EC" id="2.7.11.1"/>
    </reaction>
</comment>
<feature type="compositionally biased region" description="Polar residues" evidence="10">
    <location>
        <begin position="503"/>
        <end position="517"/>
    </location>
</feature>
<evidence type="ECO:0000256" key="1">
    <source>
        <dbReference type="ARBA" id="ARBA00003747"/>
    </source>
</evidence>
<dbReference type="Gene3D" id="1.10.510.10">
    <property type="entry name" value="Transferase(Phosphotransferase) domain 1"/>
    <property type="match status" value="1"/>
</dbReference>
<gene>
    <name evidence="12" type="ORF">DCS_05857</name>
</gene>
<comment type="function">
    <text evidence="1">Component of the EKC/KEOPS complex that is required for the formation of a threonylcarbamoyl group on adenosine at position 37 (t(6)A37) in tRNAs that read codons beginning with adenine. The complex is probably involved in the transfer of the threonylcarbamoyl moiety of threonylcarbamoyl-AMP (TC-AMP) to the N6 group of A37. BUD32 has ATPase activity in the context of the EKC/KEOPS complex and likely plays a supporting role to the catalytic subunit KAE1. The EKC/KEOPS complex also promotes both telomere uncapping and telomere elongation. The complex is required for efficient recruitment of transcriptional coactivators.</text>
</comment>
<evidence type="ECO:0000256" key="6">
    <source>
        <dbReference type="ARBA" id="ARBA00030980"/>
    </source>
</evidence>
<dbReference type="PROSITE" id="PS50011">
    <property type="entry name" value="PROTEIN_KINASE_DOM"/>
    <property type="match status" value="1"/>
</dbReference>
<protein>
    <recommendedName>
        <fullName evidence="5">EKC/KEOPS complex subunit BUD32</fullName>
        <ecNumber evidence="3">2.7.11.1</ecNumber>
    </recommendedName>
    <alternativeName>
        <fullName evidence="6 7">Atypical Serine/threonine protein kinase BUD32</fullName>
    </alternativeName>
    <alternativeName>
        <fullName evidence="4">EKC/KEOPS complex subunit bud32</fullName>
    </alternativeName>
</protein>
<comment type="catalytic activity">
    <reaction evidence="8">
        <text>L-threonyl-[protein] + ATP = O-phospho-L-threonyl-[protein] + ADP + H(+)</text>
        <dbReference type="Rhea" id="RHEA:46608"/>
        <dbReference type="Rhea" id="RHEA-COMP:11060"/>
        <dbReference type="Rhea" id="RHEA-COMP:11605"/>
        <dbReference type="ChEBI" id="CHEBI:15378"/>
        <dbReference type="ChEBI" id="CHEBI:30013"/>
        <dbReference type="ChEBI" id="CHEBI:30616"/>
        <dbReference type="ChEBI" id="CHEBI:61977"/>
        <dbReference type="ChEBI" id="CHEBI:456216"/>
        <dbReference type="EC" id="2.7.11.1"/>
    </reaction>
</comment>
<dbReference type="InParanoid" id="A0A151GP01"/>
<feature type="region of interest" description="Disordered" evidence="10">
    <location>
        <begin position="1"/>
        <end position="34"/>
    </location>
</feature>
<reference evidence="12 13" key="1">
    <citation type="journal article" date="2016" name="Sci. Rep.">
        <title>Insights into Adaptations to a Near-Obligate Nematode Endoparasitic Lifestyle from the Finished Genome of Drechmeria coniospora.</title>
        <authorList>
            <person name="Zhang L."/>
            <person name="Zhou Z."/>
            <person name="Guo Q."/>
            <person name="Fokkens L."/>
            <person name="Miskei M."/>
            <person name="Pocsi I."/>
            <person name="Zhang W."/>
            <person name="Chen M."/>
            <person name="Wang L."/>
            <person name="Sun Y."/>
            <person name="Donzelli B.G."/>
            <person name="Gibson D.M."/>
            <person name="Nelson D.R."/>
            <person name="Luo J.G."/>
            <person name="Rep M."/>
            <person name="Liu H."/>
            <person name="Yang S."/>
            <person name="Wang J."/>
            <person name="Krasnoff S.B."/>
            <person name="Xu Y."/>
            <person name="Molnar I."/>
            <person name="Lin M."/>
        </authorList>
    </citation>
    <scope>NUCLEOTIDE SEQUENCE [LARGE SCALE GENOMIC DNA]</scope>
    <source>
        <strain evidence="12 13">ARSEF 6962</strain>
    </source>
</reference>
<evidence type="ECO:0000256" key="8">
    <source>
        <dbReference type="ARBA" id="ARBA00047899"/>
    </source>
</evidence>
<dbReference type="GO" id="GO:0005524">
    <property type="term" value="F:ATP binding"/>
    <property type="evidence" value="ECO:0007669"/>
    <property type="project" value="InterPro"/>
</dbReference>
<dbReference type="PANTHER" id="PTHR38248">
    <property type="entry name" value="FUNK1 6"/>
    <property type="match status" value="1"/>
</dbReference>
<dbReference type="InterPro" id="IPR000719">
    <property type="entry name" value="Prot_kinase_dom"/>
</dbReference>
<dbReference type="GeneID" id="63718500"/>
<dbReference type="EMBL" id="LAYC01000002">
    <property type="protein sequence ID" value="KYK58839.1"/>
    <property type="molecule type" value="Genomic_DNA"/>
</dbReference>
<proteinExistence type="predicted"/>
<dbReference type="SUPFAM" id="SSF56112">
    <property type="entry name" value="Protein kinase-like (PK-like)"/>
    <property type="match status" value="1"/>
</dbReference>
<evidence type="ECO:0000256" key="4">
    <source>
        <dbReference type="ARBA" id="ARBA00013948"/>
    </source>
</evidence>
<evidence type="ECO:0000256" key="7">
    <source>
        <dbReference type="ARBA" id="ARBA00033194"/>
    </source>
</evidence>
<dbReference type="InterPro" id="IPR011009">
    <property type="entry name" value="Kinase-like_dom_sf"/>
</dbReference>
<keyword evidence="12" id="KW-0808">Transferase</keyword>
<dbReference type="EC" id="2.7.11.1" evidence="3"/>
<sequence length="800" mass="90603">MHFSRRDVLSHTHDTTTRHDDATRRRDNTTSSSMALSKDQIKIVAENPLDEAFATVCIKLRDCTDELQVGLVASLLGALLNSSAAYFLPTPDRSGNIAGKLFAIQQSVRGGSICLENFRPLIDVAIAKSSDADIWEAALYLLDTLGPPPLSSITPTFKGTPVKSRSSRLADSETREIIGRELFYEIKDCTFRNVGGFCDKYFDTKTWCKQQKKMLKGMMEMHNGKKWTEFPASPDEKPVWDWLRLVEERNLADAPYKLQTTKTANQFKEQRGRMDLFFRITSKGASATFEFKQVLVVGEQKKSYNEGRLKADLLHLTRYIRGIFIDQPTRRFVHGFTLCASTMELWVFDRSGPYSSGPFDIHDKPEIFARAIVGYATMDDNAMGLDTFIKREDRYRHVILDDTGSSSNEMRIRLGMPIVRQKAIVCRGTTCCEAENSSVAKFSWASDKRKLEIHQLKLAAERGVRGVARAVAYRRITTIAEMRMGLQFPERHQFRNEEVCFNDSPSVTPSAKTSSNKSNKRESSFDNTSDASGPKRLRKNRLSKLPANLSKQLSITKTTPSLYACGEGPWENRIYSCLVISPAGRYISNFTTIRELLESMRDAIKAHQPLYMAGNILHRDVSSNNIIITESKTADGFCGMLIDLDLAEVRDGSPSGARHRTGTMQFMAVEVLRKTDHTYRHDLESFFYVLLWMCARESWTKNNFSRGDKPSKSRLRKWQVGSFDDIADAKSYHMSINGLETIMGEFPEAFDIVKPLCLRIRKILFPLDKDERVSFGTPPGDPDQLYRPMIEAYDEAIGGL</sequence>
<dbReference type="PROSITE" id="PS00109">
    <property type="entry name" value="PROTEIN_KINASE_TYR"/>
    <property type="match status" value="1"/>
</dbReference>